<dbReference type="Gene3D" id="3.40.50.300">
    <property type="entry name" value="P-loop containing nucleotide triphosphate hydrolases"/>
    <property type="match status" value="2"/>
</dbReference>
<evidence type="ECO:0000256" key="4">
    <source>
        <dbReference type="ARBA" id="ARBA00022840"/>
    </source>
</evidence>
<feature type="compositionally biased region" description="Basic and acidic residues" evidence="8">
    <location>
        <begin position="1001"/>
        <end position="1011"/>
    </location>
</feature>
<dbReference type="GO" id="GO:0007062">
    <property type="term" value="P:sister chromatid cohesion"/>
    <property type="evidence" value="ECO:0007669"/>
    <property type="project" value="InterPro"/>
</dbReference>
<dbReference type="InterPro" id="IPR024704">
    <property type="entry name" value="SMC"/>
</dbReference>
<dbReference type="GO" id="GO:0005737">
    <property type="term" value="C:cytoplasm"/>
    <property type="evidence" value="ECO:0007669"/>
    <property type="project" value="UniProtKB-SubCell"/>
</dbReference>
<feature type="domain" description="SMC hinge" evidence="9">
    <location>
        <begin position="506"/>
        <end position="614"/>
    </location>
</feature>
<dbReference type="PANTHER" id="PTHR43977">
    <property type="entry name" value="STRUCTURAL MAINTENANCE OF CHROMOSOMES PROTEIN 3"/>
    <property type="match status" value="1"/>
</dbReference>
<dbReference type="GO" id="GO:0005694">
    <property type="term" value="C:chromosome"/>
    <property type="evidence" value="ECO:0007669"/>
    <property type="project" value="InterPro"/>
</dbReference>
<evidence type="ECO:0000256" key="2">
    <source>
        <dbReference type="ARBA" id="ARBA00022490"/>
    </source>
</evidence>
<gene>
    <name evidence="10" type="primary">smc_1</name>
    <name evidence="7" type="synonym">smc</name>
    <name evidence="10" type="ORF">BFL36_00890</name>
</gene>
<comment type="similarity">
    <text evidence="7">Belongs to the SMC family.</text>
</comment>
<dbReference type="InterPro" id="IPR011890">
    <property type="entry name" value="SMC_prok"/>
</dbReference>
<evidence type="ECO:0000256" key="3">
    <source>
        <dbReference type="ARBA" id="ARBA00022741"/>
    </source>
</evidence>
<dbReference type="InterPro" id="IPR036277">
    <property type="entry name" value="SMC_hinge_sf"/>
</dbReference>
<dbReference type="Pfam" id="PF06470">
    <property type="entry name" value="SMC_hinge"/>
    <property type="match status" value="1"/>
</dbReference>
<accession>A0A251YX95</accession>
<keyword evidence="4 7" id="KW-0067">ATP-binding</keyword>
<dbReference type="FunFam" id="3.40.50.300:FF:000901">
    <property type="entry name" value="Chromosome partition protein Smc"/>
    <property type="match status" value="1"/>
</dbReference>
<protein>
    <recommendedName>
        <fullName evidence="7">Chromosome partition protein Smc</fullName>
    </recommendedName>
</protein>
<feature type="compositionally biased region" description="Pro residues" evidence="8">
    <location>
        <begin position="933"/>
        <end position="944"/>
    </location>
</feature>
<evidence type="ECO:0000256" key="7">
    <source>
        <dbReference type="HAMAP-Rule" id="MF_01894"/>
    </source>
</evidence>
<dbReference type="SMART" id="SM00968">
    <property type="entry name" value="SMC_hinge"/>
    <property type="match status" value="1"/>
</dbReference>
<dbReference type="AlphaFoldDB" id="A0A251YX95"/>
<evidence type="ECO:0000256" key="1">
    <source>
        <dbReference type="ARBA" id="ARBA00004496"/>
    </source>
</evidence>
<comment type="subcellular location">
    <subcellularLocation>
        <location evidence="1 7">Cytoplasm</location>
    </subcellularLocation>
</comment>
<evidence type="ECO:0000313" key="10">
    <source>
        <dbReference type="EMBL" id="OUE28799.1"/>
    </source>
</evidence>
<evidence type="ECO:0000256" key="6">
    <source>
        <dbReference type="ARBA" id="ARBA00023125"/>
    </source>
</evidence>
<feature type="binding site" evidence="7">
    <location>
        <begin position="32"/>
        <end position="39"/>
    </location>
    <ligand>
        <name>ATP</name>
        <dbReference type="ChEBI" id="CHEBI:30616"/>
    </ligand>
</feature>
<dbReference type="PIRSF" id="PIRSF005719">
    <property type="entry name" value="SMC"/>
    <property type="match status" value="1"/>
</dbReference>
<comment type="domain">
    <text evidence="7">Contains large globular domains required for ATP hydrolysis at each terminus and a third globular domain forming a flexible hinge near the middle of the molecule. These domains are separated by coiled-coil structures.</text>
</comment>
<sequence length="1255" mass="134087">MHLKSLTLKGFKSFAQPTTFQFETGVTCVVGPNGSGKSNVVDALAWVMGEQGAKTLRGGKMEDVIFAGTSTRGPLGRAEVTLTIDNADGALPIDYTEVAIRRTLFRNGGSEYAINGTSCRLLDVQELLSDSGLGREMHVIVGQGRLDNVLRATPEERRGFIEEAAGILKHRRRKERTLRKLEGMQANLTRLNDLAGEIRRQLKPLGRQAEVARQAQTVAAVVRDARARLVADEVVGLRRALAEHTRTEEERTTERMVLQEKLDRAVLRSERIVEEQEGDEVDGARRTAFALEQVQERLRNLLSLAQQRLALLGSADDAPEAAAGTTPAQVQESRDEAERLVALIAQAEAGWASARQATAAARQALDALDEEIQAQSALVSRHDLEIAGLTGRAETAGSRLAAVRGEVLRQQNALDAARARLTAAEAERERGEAEGEADEQGGSELTRAYEDAQADVATEESAIEAVREELHARERERDALAAREQALASALDQRDGSSDLVAAGLPGVRGLLAEHVHVHPGFEAAVAAALGSLADAVLADTHEAAVAALRRAVDDDLGRVEVVVAGSGGTADAPAASADGPVPASSVVDAPAGVRRILAGVVIVDDLDQAVALLDGAAAPATAITRAGEVVQAHVLRGGSGATRSKLELVAAREASAATLTGVRARIDDLQVDLAAGRERVRAARERAATALGGLREADARLAAHAERLSRSRAQAESAAAELARVQRGLDLASASVDEAVAASDAARRALDEARSRPRPVLDASGRDALVAEWEAEREAEIEARLQVETARERVRAEQERTVALERRLAAERAAAEEAARRQVIRRRQIARAASVADALPAVVRAADRSTAEARLVLARAEESRAGRNAELAALRREEAELRERLHGITEDVHGLELQIYEKRLQVSQLLERAASELGLGEEVLVAEYGPDVPVPEEAPLPPRQRPRTEAAADADVDPEADVEAEAGAGAAPAAAPGGRTEPTGHEAADADDAPPVPTRPFDREEQRARLQSAERKLAQLGRVNPLALEEFAALEQRHLFLTEQLADLTATRKDLLTIIDDIDRTMQGVFAAAFEDTRQAFDRVFPILFPGGTGSIHLTDPEDLLTTGIEVSVRPAGKRIERLSLLSGGERSLAAVALLIAIFTARPSPFYIMDEVEAALDDANLGRLLTILEQLRDTSQLIVITHQKRTMEIADALYGVSMRQDGVSAVVGQRVSREPRPATPPAGSDDAPPVDADDDASPADADAPEERAAS</sequence>
<feature type="coiled-coil region" evidence="7">
    <location>
        <begin position="667"/>
        <end position="757"/>
    </location>
</feature>
<feature type="region of interest" description="Disordered" evidence="8">
    <location>
        <begin position="421"/>
        <end position="443"/>
    </location>
</feature>
<dbReference type="HAMAP" id="MF_01894">
    <property type="entry name" value="Smc_prok"/>
    <property type="match status" value="1"/>
</dbReference>
<keyword evidence="6 7" id="KW-0238">DNA-binding</keyword>
<name>A0A251YX95_9MICO</name>
<dbReference type="Gene3D" id="1.20.1060.20">
    <property type="match status" value="1"/>
</dbReference>
<reference evidence="10 11" key="1">
    <citation type="submission" date="2016-08" db="EMBL/GenBank/DDBJ databases">
        <title>Genome sequence of Clavibacter michiganensis spp strain CFBP8017.</title>
        <authorList>
            <person name="Thapa S.P."/>
            <person name="Coaker G."/>
            <person name="Jacques M.-A."/>
        </authorList>
    </citation>
    <scope>NUCLEOTIDE SEQUENCE [LARGE SCALE GENOMIC DNA]</scope>
    <source>
        <strain evidence="10">CFBP8017</strain>
    </source>
</reference>
<dbReference type="GO" id="GO:0005524">
    <property type="term" value="F:ATP binding"/>
    <property type="evidence" value="ECO:0007669"/>
    <property type="project" value="UniProtKB-UniRule"/>
</dbReference>
<evidence type="ECO:0000313" key="11">
    <source>
        <dbReference type="Proteomes" id="UP000195011"/>
    </source>
</evidence>
<dbReference type="Pfam" id="PF02463">
    <property type="entry name" value="SMC_N"/>
    <property type="match status" value="1"/>
</dbReference>
<feature type="coiled-coil region" evidence="7">
    <location>
        <begin position="174"/>
        <end position="201"/>
    </location>
</feature>
<evidence type="ECO:0000256" key="5">
    <source>
        <dbReference type="ARBA" id="ARBA00023054"/>
    </source>
</evidence>
<feature type="region of interest" description="Disordered" evidence="8">
    <location>
        <begin position="931"/>
        <end position="1011"/>
    </location>
</feature>
<dbReference type="GO" id="GO:0016887">
    <property type="term" value="F:ATP hydrolysis activity"/>
    <property type="evidence" value="ECO:0007669"/>
    <property type="project" value="InterPro"/>
</dbReference>
<dbReference type="InterPro" id="IPR027417">
    <property type="entry name" value="P-loop_NTPase"/>
</dbReference>
<feature type="compositionally biased region" description="Low complexity" evidence="8">
    <location>
        <begin position="1226"/>
        <end position="1235"/>
    </location>
</feature>
<dbReference type="CDD" id="cd03278">
    <property type="entry name" value="ABC_SMC_barmotin"/>
    <property type="match status" value="1"/>
</dbReference>
<dbReference type="InterPro" id="IPR003395">
    <property type="entry name" value="RecF/RecN/SMC_N"/>
</dbReference>
<feature type="compositionally biased region" description="Low complexity" evidence="8">
    <location>
        <begin position="966"/>
        <end position="979"/>
    </location>
</feature>
<dbReference type="RefSeq" id="WP_241534741.1">
    <property type="nucleotide sequence ID" value="NZ_MDJY01000006.1"/>
</dbReference>
<evidence type="ECO:0000259" key="9">
    <source>
        <dbReference type="SMART" id="SM00968"/>
    </source>
</evidence>
<dbReference type="SUPFAM" id="SSF75553">
    <property type="entry name" value="Smc hinge domain"/>
    <property type="match status" value="1"/>
</dbReference>
<dbReference type="GO" id="GO:0003677">
    <property type="term" value="F:DNA binding"/>
    <property type="evidence" value="ECO:0007669"/>
    <property type="project" value="UniProtKB-UniRule"/>
</dbReference>
<dbReference type="EMBL" id="MDJY01000006">
    <property type="protein sequence ID" value="OUE28799.1"/>
    <property type="molecule type" value="Genomic_DNA"/>
</dbReference>
<dbReference type="SUPFAM" id="SSF52540">
    <property type="entry name" value="P-loop containing nucleoside triphosphate hydrolases"/>
    <property type="match status" value="1"/>
</dbReference>
<organism evidence="10 11">
    <name type="scientific">Clavibacter michiganensis</name>
    <dbReference type="NCBI Taxonomy" id="28447"/>
    <lineage>
        <taxon>Bacteria</taxon>
        <taxon>Bacillati</taxon>
        <taxon>Actinomycetota</taxon>
        <taxon>Actinomycetes</taxon>
        <taxon>Micrococcales</taxon>
        <taxon>Microbacteriaceae</taxon>
        <taxon>Clavibacter</taxon>
    </lineage>
</organism>
<comment type="function">
    <text evidence="7">Required for chromosome condensation and partitioning.</text>
</comment>
<comment type="caution">
    <text evidence="10">The sequence shown here is derived from an EMBL/GenBank/DDBJ whole genome shotgun (WGS) entry which is preliminary data.</text>
</comment>
<evidence type="ECO:0000256" key="8">
    <source>
        <dbReference type="SAM" id="MobiDB-lite"/>
    </source>
</evidence>
<dbReference type="GO" id="GO:0006260">
    <property type="term" value="P:DNA replication"/>
    <property type="evidence" value="ECO:0007669"/>
    <property type="project" value="UniProtKB-UniRule"/>
</dbReference>
<keyword evidence="2 7" id="KW-0963">Cytoplasm</keyword>
<proteinExistence type="inferred from homology"/>
<dbReference type="FunFam" id="3.40.50.300:FF:000984">
    <property type="entry name" value="Chromosome partition protein Smc"/>
    <property type="match status" value="1"/>
</dbReference>
<comment type="subunit">
    <text evidence="7">Homodimer.</text>
</comment>
<feature type="coiled-coil region" evidence="7">
    <location>
        <begin position="858"/>
        <end position="892"/>
    </location>
</feature>
<keyword evidence="3 7" id="KW-0547">Nucleotide-binding</keyword>
<keyword evidence="5 7" id="KW-0175">Coiled coil</keyword>
<dbReference type="GO" id="GO:0030261">
    <property type="term" value="P:chromosome condensation"/>
    <property type="evidence" value="ECO:0007669"/>
    <property type="project" value="InterPro"/>
</dbReference>
<dbReference type="Proteomes" id="UP000195011">
    <property type="component" value="Unassembled WGS sequence"/>
</dbReference>
<feature type="region of interest" description="Disordered" evidence="8">
    <location>
        <begin position="1210"/>
        <end position="1255"/>
    </location>
</feature>
<dbReference type="GO" id="GO:0007059">
    <property type="term" value="P:chromosome segregation"/>
    <property type="evidence" value="ECO:0007669"/>
    <property type="project" value="UniProtKB-UniRule"/>
</dbReference>
<dbReference type="Gene3D" id="3.30.70.1620">
    <property type="match status" value="1"/>
</dbReference>
<dbReference type="InterPro" id="IPR010935">
    <property type="entry name" value="SMC_hinge"/>
</dbReference>
<feature type="compositionally biased region" description="Acidic residues" evidence="8">
    <location>
        <begin position="953"/>
        <end position="965"/>
    </location>
</feature>